<dbReference type="PANTHER" id="PTHR35526:SF3">
    <property type="entry name" value="ANTI-SIGMA-F FACTOR RSBW"/>
    <property type="match status" value="1"/>
</dbReference>
<evidence type="ECO:0000259" key="2">
    <source>
        <dbReference type="Pfam" id="PF13581"/>
    </source>
</evidence>
<dbReference type="InterPro" id="IPR036890">
    <property type="entry name" value="HATPase_C_sf"/>
</dbReference>
<dbReference type="Pfam" id="PF13581">
    <property type="entry name" value="HATPase_c_2"/>
    <property type="match status" value="1"/>
</dbReference>
<dbReference type="InterPro" id="IPR050267">
    <property type="entry name" value="Anti-sigma-factor_SerPK"/>
</dbReference>
<dbReference type="AlphaFoldDB" id="A0A937R9J1"/>
<gene>
    <name evidence="3" type="ORF">I7412_03355</name>
</gene>
<keyword evidence="1" id="KW-0723">Serine/threonine-protein kinase</keyword>
<dbReference type="EMBL" id="JAEACQ010000123">
    <property type="protein sequence ID" value="MBL7626227.1"/>
    <property type="molecule type" value="Genomic_DNA"/>
</dbReference>
<name>A0A937R9J1_9ACTN</name>
<dbReference type="PANTHER" id="PTHR35526">
    <property type="entry name" value="ANTI-SIGMA-F FACTOR RSBW-RELATED"/>
    <property type="match status" value="1"/>
</dbReference>
<comment type="caution">
    <text evidence="3">The sequence shown here is derived from an EMBL/GenBank/DDBJ whole genome shotgun (WGS) entry which is preliminary data.</text>
</comment>
<dbReference type="Gene3D" id="3.30.565.10">
    <property type="entry name" value="Histidine kinase-like ATPase, C-terminal domain"/>
    <property type="match status" value="1"/>
</dbReference>
<sequence length="180" mass="19760">MSTTFVASRAAMIALPSDPIACPLARYFMRWMLTWWELAHTLDVAELLTAELVTNALVRGPTRTGPAGQLPGVELRLTAAVDRLRIEVEDPDPRPPLPRVPDADDEGGRGLLLVEALAERWGYDAIQAGGSPRKAVWAEIATQAPTTVHGLPIRRQPTKPVTRPADPALLRRVAHRLHHL</sequence>
<protein>
    <submittedName>
        <fullName evidence="3">ATP-binding protein</fullName>
    </submittedName>
</protein>
<dbReference type="RefSeq" id="WP_202998742.1">
    <property type="nucleotide sequence ID" value="NZ_JADWYU010000142.1"/>
</dbReference>
<keyword evidence="1" id="KW-0418">Kinase</keyword>
<accession>A0A937R9J1</accession>
<proteinExistence type="predicted"/>
<dbReference type="GO" id="GO:0005524">
    <property type="term" value="F:ATP binding"/>
    <property type="evidence" value="ECO:0007669"/>
    <property type="project" value="UniProtKB-KW"/>
</dbReference>
<evidence type="ECO:0000256" key="1">
    <source>
        <dbReference type="ARBA" id="ARBA00022527"/>
    </source>
</evidence>
<feature type="domain" description="Histidine kinase/HSP90-like ATPase" evidence="2">
    <location>
        <begin position="40"/>
        <end position="125"/>
    </location>
</feature>
<evidence type="ECO:0000313" key="3">
    <source>
        <dbReference type="EMBL" id="MBL7626227.1"/>
    </source>
</evidence>
<evidence type="ECO:0000313" key="4">
    <source>
        <dbReference type="Proteomes" id="UP000604475"/>
    </source>
</evidence>
<keyword evidence="3" id="KW-0547">Nucleotide-binding</keyword>
<dbReference type="GO" id="GO:0004674">
    <property type="term" value="F:protein serine/threonine kinase activity"/>
    <property type="evidence" value="ECO:0007669"/>
    <property type="project" value="UniProtKB-KW"/>
</dbReference>
<dbReference type="InterPro" id="IPR003594">
    <property type="entry name" value="HATPase_dom"/>
</dbReference>
<dbReference type="Proteomes" id="UP000604475">
    <property type="component" value="Unassembled WGS sequence"/>
</dbReference>
<reference evidence="3" key="1">
    <citation type="submission" date="2020-12" db="EMBL/GenBank/DDBJ databases">
        <title>Genomic characterization of non-nitrogen-fixing Frankia strains.</title>
        <authorList>
            <person name="Carlos-Shanley C."/>
            <person name="Guerra T."/>
            <person name="Hahn D."/>
        </authorList>
    </citation>
    <scope>NUCLEOTIDE SEQUENCE</scope>
    <source>
        <strain evidence="3">CN6</strain>
    </source>
</reference>
<dbReference type="CDD" id="cd16936">
    <property type="entry name" value="HATPase_RsbW-like"/>
    <property type="match status" value="1"/>
</dbReference>
<keyword evidence="1" id="KW-0808">Transferase</keyword>
<keyword evidence="3" id="KW-0067">ATP-binding</keyword>
<keyword evidence="4" id="KW-1185">Reference proteome</keyword>
<organism evidence="3 4">
    <name type="scientific">Frankia nepalensis</name>
    <dbReference type="NCBI Taxonomy" id="1836974"/>
    <lineage>
        <taxon>Bacteria</taxon>
        <taxon>Bacillati</taxon>
        <taxon>Actinomycetota</taxon>
        <taxon>Actinomycetes</taxon>
        <taxon>Frankiales</taxon>
        <taxon>Frankiaceae</taxon>
        <taxon>Frankia</taxon>
    </lineage>
</organism>